<dbReference type="GO" id="GO:0004252">
    <property type="term" value="F:serine-type endopeptidase activity"/>
    <property type="evidence" value="ECO:0007669"/>
    <property type="project" value="InterPro"/>
</dbReference>
<feature type="region of interest" description="Disordered" evidence="12">
    <location>
        <begin position="353"/>
        <end position="386"/>
    </location>
</feature>
<dbReference type="SMART" id="SM00369">
    <property type="entry name" value="LRR_TYP"/>
    <property type="match status" value="4"/>
</dbReference>
<dbReference type="InterPro" id="IPR043504">
    <property type="entry name" value="Peptidase_S1_PA_chymotrypsin"/>
</dbReference>
<evidence type="ECO:0000313" key="16">
    <source>
        <dbReference type="Proteomes" id="UP001153620"/>
    </source>
</evidence>
<name>A0A9N9WXI7_9DIPT</name>
<dbReference type="Pfam" id="PF00089">
    <property type="entry name" value="Trypsin"/>
    <property type="match status" value="1"/>
</dbReference>
<dbReference type="Proteomes" id="UP001153620">
    <property type="component" value="Chromosome 4"/>
</dbReference>
<evidence type="ECO:0000256" key="8">
    <source>
        <dbReference type="ARBA" id="ARBA00022825"/>
    </source>
</evidence>
<feature type="compositionally biased region" description="Polar residues" evidence="12">
    <location>
        <begin position="725"/>
        <end position="737"/>
    </location>
</feature>
<dbReference type="PROSITE" id="PS50240">
    <property type="entry name" value="TRYPSIN_DOM"/>
    <property type="match status" value="1"/>
</dbReference>
<dbReference type="Gene3D" id="2.40.10.10">
    <property type="entry name" value="Trypsin-like serine proteases"/>
    <property type="match status" value="1"/>
</dbReference>
<dbReference type="InterPro" id="IPR009003">
    <property type="entry name" value="Peptidase_S1_PA"/>
</dbReference>
<dbReference type="PANTHER" id="PTHR24252">
    <property type="entry name" value="ACROSIN-RELATED"/>
    <property type="match status" value="1"/>
</dbReference>
<keyword evidence="2" id="KW-0964">Secreted</keyword>
<keyword evidence="7" id="KW-0378">Hydrolase</keyword>
<evidence type="ECO:0000256" key="12">
    <source>
        <dbReference type="SAM" id="MobiDB-lite"/>
    </source>
</evidence>
<accession>A0A9N9WXI7</accession>
<evidence type="ECO:0000256" key="10">
    <source>
        <dbReference type="ARBA" id="ARBA00023157"/>
    </source>
</evidence>
<gene>
    <name evidence="15" type="ORF">CHIRRI_LOCUS12927</name>
</gene>
<evidence type="ECO:0000256" key="6">
    <source>
        <dbReference type="ARBA" id="ARBA00022737"/>
    </source>
</evidence>
<reference evidence="15" key="2">
    <citation type="submission" date="2022-10" db="EMBL/GenBank/DDBJ databases">
        <authorList>
            <consortium name="ENA_rothamsted_submissions"/>
            <consortium name="culmorum"/>
            <person name="King R."/>
        </authorList>
    </citation>
    <scope>NUCLEOTIDE SEQUENCE</scope>
</reference>
<keyword evidence="5 13" id="KW-0732">Signal</keyword>
<evidence type="ECO:0000259" key="14">
    <source>
        <dbReference type="PROSITE" id="PS50240"/>
    </source>
</evidence>
<evidence type="ECO:0000256" key="4">
    <source>
        <dbReference type="ARBA" id="ARBA00022670"/>
    </source>
</evidence>
<keyword evidence="10" id="KW-1015">Disulfide bond</keyword>
<evidence type="ECO:0000256" key="13">
    <source>
        <dbReference type="SAM" id="SignalP"/>
    </source>
</evidence>
<dbReference type="GO" id="GO:0005576">
    <property type="term" value="C:extracellular region"/>
    <property type="evidence" value="ECO:0007669"/>
    <property type="project" value="UniProtKB-SubCell"/>
</dbReference>
<proteinExistence type="inferred from homology"/>
<evidence type="ECO:0000256" key="2">
    <source>
        <dbReference type="ARBA" id="ARBA00022525"/>
    </source>
</evidence>
<dbReference type="PROSITE" id="PS51450">
    <property type="entry name" value="LRR"/>
    <property type="match status" value="2"/>
</dbReference>
<evidence type="ECO:0000256" key="11">
    <source>
        <dbReference type="ARBA" id="ARBA00024195"/>
    </source>
</evidence>
<dbReference type="InterPro" id="IPR032675">
    <property type="entry name" value="LRR_dom_sf"/>
</dbReference>
<dbReference type="CDD" id="cd00190">
    <property type="entry name" value="Tryp_SPc"/>
    <property type="match status" value="1"/>
</dbReference>
<dbReference type="SMART" id="SM00364">
    <property type="entry name" value="LRR_BAC"/>
    <property type="match status" value="3"/>
</dbReference>
<dbReference type="InterPro" id="IPR001611">
    <property type="entry name" value="Leu-rich_rpt"/>
</dbReference>
<dbReference type="InterPro" id="IPR003591">
    <property type="entry name" value="Leu-rich_rpt_typical-subtyp"/>
</dbReference>
<dbReference type="InterPro" id="IPR018114">
    <property type="entry name" value="TRYPSIN_HIS"/>
</dbReference>
<feature type="chain" id="PRO_5040486006" description="Peptidase S1 domain-containing protein" evidence="13">
    <location>
        <begin position="19"/>
        <end position="737"/>
    </location>
</feature>
<dbReference type="FunFam" id="2.40.10.10:FF:000146">
    <property type="entry name" value="Serine protease 53"/>
    <property type="match status" value="1"/>
</dbReference>
<dbReference type="SUPFAM" id="SSF50494">
    <property type="entry name" value="Trypsin-like serine proteases"/>
    <property type="match status" value="1"/>
</dbReference>
<keyword evidence="4" id="KW-0645">Protease</keyword>
<reference evidence="15" key="1">
    <citation type="submission" date="2022-01" db="EMBL/GenBank/DDBJ databases">
        <authorList>
            <person name="King R."/>
        </authorList>
    </citation>
    <scope>NUCLEOTIDE SEQUENCE</scope>
</reference>
<evidence type="ECO:0000256" key="5">
    <source>
        <dbReference type="ARBA" id="ARBA00022729"/>
    </source>
</evidence>
<evidence type="ECO:0000256" key="9">
    <source>
        <dbReference type="ARBA" id="ARBA00023145"/>
    </source>
</evidence>
<keyword evidence="6" id="KW-0677">Repeat</keyword>
<organism evidence="15 16">
    <name type="scientific">Chironomus riparius</name>
    <dbReference type="NCBI Taxonomy" id="315576"/>
    <lineage>
        <taxon>Eukaryota</taxon>
        <taxon>Metazoa</taxon>
        <taxon>Ecdysozoa</taxon>
        <taxon>Arthropoda</taxon>
        <taxon>Hexapoda</taxon>
        <taxon>Insecta</taxon>
        <taxon>Pterygota</taxon>
        <taxon>Neoptera</taxon>
        <taxon>Endopterygota</taxon>
        <taxon>Diptera</taxon>
        <taxon>Nematocera</taxon>
        <taxon>Chironomoidea</taxon>
        <taxon>Chironomidae</taxon>
        <taxon>Chironominae</taxon>
        <taxon>Chironomus</taxon>
    </lineage>
</organism>
<evidence type="ECO:0000256" key="1">
    <source>
        <dbReference type="ARBA" id="ARBA00004613"/>
    </source>
</evidence>
<dbReference type="Pfam" id="PF13855">
    <property type="entry name" value="LRR_8"/>
    <property type="match status" value="2"/>
</dbReference>
<keyword evidence="3" id="KW-0433">Leucine-rich repeat</keyword>
<dbReference type="InterPro" id="IPR001314">
    <property type="entry name" value="Peptidase_S1A"/>
</dbReference>
<feature type="compositionally biased region" description="Polar residues" evidence="12">
    <location>
        <begin position="376"/>
        <end position="386"/>
    </location>
</feature>
<dbReference type="PANTHER" id="PTHR24252:SF7">
    <property type="entry name" value="HYALIN"/>
    <property type="match status" value="1"/>
</dbReference>
<dbReference type="InterPro" id="IPR001254">
    <property type="entry name" value="Trypsin_dom"/>
</dbReference>
<dbReference type="GO" id="GO:0006508">
    <property type="term" value="P:proteolysis"/>
    <property type="evidence" value="ECO:0007669"/>
    <property type="project" value="UniProtKB-KW"/>
</dbReference>
<dbReference type="PROSITE" id="PS00134">
    <property type="entry name" value="TRYPSIN_HIS"/>
    <property type="match status" value="1"/>
</dbReference>
<feature type="compositionally biased region" description="Acidic residues" evidence="12">
    <location>
        <begin position="671"/>
        <end position="680"/>
    </location>
</feature>
<keyword evidence="8" id="KW-0720">Serine protease</keyword>
<dbReference type="AlphaFoldDB" id="A0A9N9WXI7"/>
<keyword evidence="16" id="KW-1185">Reference proteome</keyword>
<comment type="subcellular location">
    <subcellularLocation>
        <location evidence="1">Secreted</location>
    </subcellularLocation>
</comment>
<feature type="signal peptide" evidence="13">
    <location>
        <begin position="1"/>
        <end position="18"/>
    </location>
</feature>
<dbReference type="Gene3D" id="3.80.10.10">
    <property type="entry name" value="Ribonuclease Inhibitor"/>
    <property type="match status" value="1"/>
</dbReference>
<feature type="domain" description="Peptidase S1" evidence="14">
    <location>
        <begin position="416"/>
        <end position="662"/>
    </location>
</feature>
<evidence type="ECO:0000313" key="15">
    <source>
        <dbReference type="EMBL" id="CAG9810110.1"/>
    </source>
</evidence>
<keyword evidence="9" id="KW-0865">Zymogen</keyword>
<evidence type="ECO:0000256" key="7">
    <source>
        <dbReference type="ARBA" id="ARBA00022801"/>
    </source>
</evidence>
<protein>
    <recommendedName>
        <fullName evidence="14">Peptidase S1 domain-containing protein</fullName>
    </recommendedName>
</protein>
<comment type="similarity">
    <text evidence="11">Belongs to the peptidase S1 family. CLIP subfamily.</text>
</comment>
<dbReference type="OrthoDB" id="6147874at2759"/>
<feature type="region of interest" description="Disordered" evidence="12">
    <location>
        <begin position="667"/>
        <end position="737"/>
    </location>
</feature>
<dbReference type="SMART" id="SM00020">
    <property type="entry name" value="Tryp_SPc"/>
    <property type="match status" value="1"/>
</dbReference>
<dbReference type="SUPFAM" id="SSF52058">
    <property type="entry name" value="L domain-like"/>
    <property type="match status" value="1"/>
</dbReference>
<feature type="compositionally biased region" description="Low complexity" evidence="12">
    <location>
        <begin position="353"/>
        <end position="375"/>
    </location>
</feature>
<dbReference type="EMBL" id="OU895880">
    <property type="protein sequence ID" value="CAG9810110.1"/>
    <property type="molecule type" value="Genomic_DNA"/>
</dbReference>
<dbReference type="PRINTS" id="PR00722">
    <property type="entry name" value="CHYMOTRYPSIN"/>
</dbReference>
<evidence type="ECO:0000256" key="3">
    <source>
        <dbReference type="ARBA" id="ARBA00022614"/>
    </source>
</evidence>
<sequence length="737" mass="83752">MKLTFLLLLMTLVNIAYSNIPYCDFEFSRISYNGRMNQLYTCTIQIDGQMTSFNDVLATHDQYPGRGHQHVSVLTVAVKARRFIKKFPSIYCDTFRKLGIIDMSDVGIESVAPDSLKNCKDLSVLIFYMNKIQTVNDNLLVNNPSLKEVHLSYNKITSLPEKLFVNQKDLKILGLSASYINFLPNHIFKSQEKLEKLKLDSNRLQTLNPNWFKSLGNLKELDLSENKIEELPENTFKPLKSLEVLKMHTNNIKFISSHSFGRHPNLKNVQLHKNELFGIDPKFTNNIPIKNLNMKGNTCSSESLIKREDIDKKLQLCYDYFVMSNSNLELITTRSTTPRRRTFVTATTTTKSKFRVPQTTTTPRTTTSTTQRVTSLGSTTQQNTQMPFRSWKSKTRTPKKVKVNECGTRPGATALIVNGENFEKGTYPWMAVLVKNNNDVHCGGVLISNRKVLTAGHCIHTKSFTEYNKKDLQVILGSHDLISRFEVSREIKKIDTIFPHPRWNPMVEKFDYDIAVIVLEEEVHFNNYIQPICLPNNNKIVKSITMGTVIGYGKTEDRSKQFSNIPKRAQAPIYNYESCVRKFSDLQSIASKTTFCGGHANGTGACTGDSGSGLFVSHNNIFYLRGLVSSSQNNNEIGCDVKKYAVYTNVTKFIEWINKIPVSQLSSRLLDEDEDEDEEDERNKLWDTSLTRSPDSDDDNDTGIVYFNDSEMDSDNDVGSGSDNEVTTYETGLVWNS</sequence>